<dbReference type="RefSeq" id="WP_189008887.1">
    <property type="nucleotide sequence ID" value="NZ_BMHE01000004.1"/>
</dbReference>
<keyword evidence="8" id="KW-1185">Reference proteome</keyword>
<dbReference type="PANTHER" id="PTHR30474">
    <property type="entry name" value="CELL CYCLE PROTEIN"/>
    <property type="match status" value="1"/>
</dbReference>
<evidence type="ECO:0000256" key="3">
    <source>
        <dbReference type="ARBA" id="ARBA00022960"/>
    </source>
</evidence>
<dbReference type="InterPro" id="IPR001182">
    <property type="entry name" value="FtsW/RodA"/>
</dbReference>
<name>A0ABQ2BQN3_9BACL</name>
<dbReference type="NCBIfam" id="NF038403">
    <property type="entry name" value="perm_prefix_1"/>
    <property type="match status" value="1"/>
</dbReference>
<accession>A0ABQ2BQN3</accession>
<organism evidence="7 8">
    <name type="scientific">Paenibacillus marchantiophytorum</name>
    <dbReference type="NCBI Taxonomy" id="1619310"/>
    <lineage>
        <taxon>Bacteria</taxon>
        <taxon>Bacillati</taxon>
        <taxon>Bacillota</taxon>
        <taxon>Bacilli</taxon>
        <taxon>Bacillales</taxon>
        <taxon>Paenibacillaceae</taxon>
        <taxon>Paenibacillus</taxon>
    </lineage>
</organism>
<proteinExistence type="predicted"/>
<evidence type="ECO:0000256" key="6">
    <source>
        <dbReference type="SAM" id="Phobius"/>
    </source>
</evidence>
<evidence type="ECO:0000256" key="1">
    <source>
        <dbReference type="ARBA" id="ARBA00004141"/>
    </source>
</evidence>
<feature type="transmembrane region" description="Helical" evidence="6">
    <location>
        <begin position="175"/>
        <end position="193"/>
    </location>
</feature>
<sequence length="214" mass="23815">MKLYRQHEEIREFMKQVISHIQAKEVHHEVRMELESHLEDIITEKMERGVELTAAIQEAISQMGAPDIIGAQFHQVHRPRTDWKLLALIAAFMMFGLVAIFAAQASSGFSAIGIKQVVFVCVGGLLMLAISFGNYTKLAKYSWTLYFVTLFMLVFAIVAGTKINGSSGYLSFGRVGINFISLTPYLFLLSLAGTSSFSNLQRLAQFLACIGGRI</sequence>
<evidence type="ECO:0000256" key="2">
    <source>
        <dbReference type="ARBA" id="ARBA00022692"/>
    </source>
</evidence>
<gene>
    <name evidence="7" type="ORF">GCM10008018_11440</name>
</gene>
<dbReference type="InterPro" id="IPR047928">
    <property type="entry name" value="Perm_prefix_1"/>
</dbReference>
<keyword evidence="4 6" id="KW-1133">Transmembrane helix</keyword>
<comment type="subcellular location">
    <subcellularLocation>
        <location evidence="1">Membrane</location>
        <topology evidence="1">Multi-pass membrane protein</topology>
    </subcellularLocation>
</comment>
<dbReference type="PANTHER" id="PTHR30474:SF1">
    <property type="entry name" value="PEPTIDOGLYCAN GLYCOSYLTRANSFERASE MRDB"/>
    <property type="match status" value="1"/>
</dbReference>
<dbReference type="EMBL" id="BMHE01000004">
    <property type="protein sequence ID" value="GGI45310.1"/>
    <property type="molecule type" value="Genomic_DNA"/>
</dbReference>
<dbReference type="Proteomes" id="UP000615455">
    <property type="component" value="Unassembled WGS sequence"/>
</dbReference>
<evidence type="ECO:0000313" key="7">
    <source>
        <dbReference type="EMBL" id="GGI45310.1"/>
    </source>
</evidence>
<dbReference type="Pfam" id="PF01098">
    <property type="entry name" value="FTSW_RODA_SPOVE"/>
    <property type="match status" value="1"/>
</dbReference>
<protein>
    <recommendedName>
        <fullName evidence="9">FtsW/RodA/SpoVE family cell cycle protein</fullName>
    </recommendedName>
</protein>
<evidence type="ECO:0000256" key="4">
    <source>
        <dbReference type="ARBA" id="ARBA00022989"/>
    </source>
</evidence>
<evidence type="ECO:0008006" key="9">
    <source>
        <dbReference type="Google" id="ProtNLM"/>
    </source>
</evidence>
<keyword evidence="5 6" id="KW-0472">Membrane</keyword>
<feature type="transmembrane region" description="Helical" evidence="6">
    <location>
        <begin position="143"/>
        <end position="163"/>
    </location>
</feature>
<keyword evidence="2 6" id="KW-0812">Transmembrane</keyword>
<reference evidence="8" key="1">
    <citation type="journal article" date="2019" name="Int. J. Syst. Evol. Microbiol.">
        <title>The Global Catalogue of Microorganisms (GCM) 10K type strain sequencing project: providing services to taxonomists for standard genome sequencing and annotation.</title>
        <authorList>
            <consortium name="The Broad Institute Genomics Platform"/>
            <consortium name="The Broad Institute Genome Sequencing Center for Infectious Disease"/>
            <person name="Wu L."/>
            <person name="Ma J."/>
        </authorList>
    </citation>
    <scope>NUCLEOTIDE SEQUENCE [LARGE SCALE GENOMIC DNA]</scope>
    <source>
        <strain evidence="8">CGMCC 1.15043</strain>
    </source>
</reference>
<evidence type="ECO:0000313" key="8">
    <source>
        <dbReference type="Proteomes" id="UP000615455"/>
    </source>
</evidence>
<feature type="transmembrane region" description="Helical" evidence="6">
    <location>
        <begin position="117"/>
        <end position="136"/>
    </location>
</feature>
<comment type="caution">
    <text evidence="7">The sequence shown here is derived from an EMBL/GenBank/DDBJ whole genome shotgun (WGS) entry which is preliminary data.</text>
</comment>
<keyword evidence="3" id="KW-0133">Cell shape</keyword>
<evidence type="ECO:0000256" key="5">
    <source>
        <dbReference type="ARBA" id="ARBA00023136"/>
    </source>
</evidence>
<feature type="transmembrane region" description="Helical" evidence="6">
    <location>
        <begin position="85"/>
        <end position="105"/>
    </location>
</feature>